<dbReference type="NCBIfam" id="NF009589">
    <property type="entry name" value="PRK13030.1"/>
    <property type="match status" value="1"/>
</dbReference>
<dbReference type="InterPro" id="IPR046667">
    <property type="entry name" value="DUF6537"/>
</dbReference>
<dbReference type="AlphaFoldDB" id="A0A6A4RM27"/>
<dbReference type="RefSeq" id="WP_158976963.1">
    <property type="nucleotide sequence ID" value="NZ_WSFO01000001.1"/>
</dbReference>
<proteinExistence type="predicted"/>
<dbReference type="SUPFAM" id="SSF53323">
    <property type="entry name" value="Pyruvate-ferredoxin oxidoreductase, PFOR, domain III"/>
    <property type="match status" value="1"/>
</dbReference>
<dbReference type="SUPFAM" id="SSF52518">
    <property type="entry name" value="Thiamin diphosphate-binding fold (THDP-binding)"/>
    <property type="match status" value="2"/>
</dbReference>
<dbReference type="InterPro" id="IPR051457">
    <property type="entry name" value="2-oxoacid:Fd_oxidoreductase"/>
</dbReference>
<dbReference type="InterPro" id="IPR002869">
    <property type="entry name" value="Pyrv_flavodox_OxRed_cen"/>
</dbReference>
<evidence type="ECO:0000259" key="2">
    <source>
        <dbReference type="Pfam" id="PF01558"/>
    </source>
</evidence>
<dbReference type="Gene3D" id="3.40.50.970">
    <property type="match status" value="1"/>
</dbReference>
<dbReference type="PANTHER" id="PTHR48084:SF3">
    <property type="entry name" value="SUBUNIT OF PYRUVATE:FLAVODOXIN OXIDOREDUCTASE"/>
    <property type="match status" value="1"/>
</dbReference>
<dbReference type="Pfam" id="PF20169">
    <property type="entry name" value="DUF6537"/>
    <property type="match status" value="1"/>
</dbReference>
<name>A0A6A4RM27_9RHOB</name>
<dbReference type="NCBIfam" id="NF009588">
    <property type="entry name" value="PRK13029.1"/>
    <property type="match status" value="1"/>
</dbReference>
<comment type="caution">
    <text evidence="4">The sequence shown here is derived from an EMBL/GenBank/DDBJ whole genome shotgun (WGS) entry which is preliminary data.</text>
</comment>
<evidence type="ECO:0000313" key="5">
    <source>
        <dbReference type="Proteomes" id="UP000441586"/>
    </source>
</evidence>
<keyword evidence="4" id="KW-0670">Pyruvate</keyword>
<dbReference type="GO" id="GO:0016903">
    <property type="term" value="F:oxidoreductase activity, acting on the aldehyde or oxo group of donors"/>
    <property type="evidence" value="ECO:0007669"/>
    <property type="project" value="InterPro"/>
</dbReference>
<gene>
    <name evidence="4" type="ORF">GP644_03110</name>
</gene>
<dbReference type="Pfam" id="PF01558">
    <property type="entry name" value="POR"/>
    <property type="match status" value="1"/>
</dbReference>
<dbReference type="InterPro" id="IPR019752">
    <property type="entry name" value="Pyrv/ketoisovalerate_OxRed_cat"/>
</dbReference>
<dbReference type="EMBL" id="WSFO01000001">
    <property type="protein sequence ID" value="KAE9632778.1"/>
    <property type="molecule type" value="Genomic_DNA"/>
</dbReference>
<feature type="domain" description="DUF6537" evidence="3">
    <location>
        <begin position="938"/>
        <end position="1133"/>
    </location>
</feature>
<evidence type="ECO:0000256" key="1">
    <source>
        <dbReference type="ARBA" id="ARBA00023002"/>
    </source>
</evidence>
<keyword evidence="1" id="KW-0560">Oxidoreductase</keyword>
<dbReference type="Gene3D" id="3.40.920.10">
    <property type="entry name" value="Pyruvate-ferredoxin oxidoreductase, PFOR, domain III"/>
    <property type="match status" value="1"/>
</dbReference>
<evidence type="ECO:0000259" key="3">
    <source>
        <dbReference type="Pfam" id="PF20169"/>
    </source>
</evidence>
<evidence type="ECO:0000313" key="4">
    <source>
        <dbReference type="EMBL" id="KAE9632778.1"/>
    </source>
</evidence>
<dbReference type="PANTHER" id="PTHR48084">
    <property type="entry name" value="2-OXOGLUTARATE OXIDOREDUCTASE SUBUNIT KORB-RELATED"/>
    <property type="match status" value="1"/>
</dbReference>
<reference evidence="4 5" key="1">
    <citation type="submission" date="2019-12" db="EMBL/GenBank/DDBJ databases">
        <authorList>
            <person name="Zhang Y.-J."/>
        </authorList>
    </citation>
    <scope>NUCLEOTIDE SEQUENCE [LARGE SCALE GENOMIC DNA]</scope>
    <source>
        <strain evidence="4 5">H18S-6</strain>
    </source>
</reference>
<protein>
    <submittedName>
        <fullName evidence="4">Indolepyruvate ferredoxin oxidoreductase family protein</fullName>
    </submittedName>
</protein>
<sequence length="1142" mass="124336">MTQLTHKFLQYQLDDRYAQETGRVFLTGTQALARVMLDQARRDKTAGSNTAGFVSGYRGSPLGAVDLEFWRSKQRMEDNRITFMPAVNEDLGATAVLGAQQAVLDPECDVEGVFSMWYGKGPGVDRSGDALKHGNAYGSSSKGGVLVVAGDDHGCVSSSMPHQSDVAFMSWFMPVLNPATVDEFLTYGEYGFALSRYSGTWVGFKAVSETVESARSVELAPDRTFTLPELPPYPGGLHVRPSDLPSPEIETRIRAKLKAVRTFAEANPIDRRIYDLPKASFGFVTTGKGHLDLMEALRLLGLDEESCRRLGIDVYKVGMVWPLARPEALRFVNGKQEVLVVEEKRGIIESQFKEYFYDWPGDKPEKMTGKYDSQGEPLIPWTGELSPLMLVPIVATRLDRFFPGENLPAKAKALTETPPNLLNISGANRTPYFCSGCPHNSSTKLPEGSTAKSGIGCHVMASWMDRDTAGYAQMGGEGVTWSAASLFNGGKHVFQNLGEGTWYHSGSLAIRQAVAANTNITYKILYNDAVAMTGGQPVDGPVSVSGIAQTCRAEGVQRIALVSDDIGKFSISDFPSGTTFHDRSALDAVQRELREILGVTVLIYEQTCATEKRRRRKRGTMEDPKKFAMINDLVCEGCGDCSIESNCLSVEPKETPFGRKRKINLSSCNKDFSCLNGFCPSFVTVEGAIRRKKQPADLDAAQLVADLPTPNLPALTKPFDLLVTGVGGTGVVTVGALITMAAHLEGKGSSVLDFTGFAQKFGTVLSYIRLSSTPEAVNQVRIDQGAADAVIGCDIVVSSASKASIHYNGDTRIVLNRAEMPTGDLVLRRDADLKTDLREQAIASVVGTDNLSGFNANEAAETLLGDAVLANVMMLGFAWQQGLVPVGAGALDQAIVLNGVAIEKNRLALAVGRAMAVDPKLVANHYDETPAPKETLIDLIQRRATFLTGYQDIDYAKRYTTSLSKFRKSLPAAAAEELAPLAAKSLFKLMAYKDEFEVARLLTSPDFKHQIEGEFEGDFTVKYHLAPPLLSRKVDGRGRPLKRVFGAWLRPVMSILAKGKRLRGSSLNIFGYHAEAKLHRELLIWFEAALDQVAQNYNANTHNRCRDILAAPMEIRGYGPVRLEAAKSVKAAADKELASLKG</sequence>
<dbReference type="CDD" id="cd07034">
    <property type="entry name" value="TPP_PYR_PFOR_IOR-alpha_like"/>
    <property type="match status" value="1"/>
</dbReference>
<accession>A0A6A4RM27</accession>
<dbReference type="InterPro" id="IPR002880">
    <property type="entry name" value="Pyrv_Fd/Flavodoxin_OxRdtase_N"/>
</dbReference>
<dbReference type="Proteomes" id="UP000441586">
    <property type="component" value="Unassembled WGS sequence"/>
</dbReference>
<dbReference type="InterPro" id="IPR029061">
    <property type="entry name" value="THDP-binding"/>
</dbReference>
<organism evidence="4 5">
    <name type="scientific">Parasedimentitalea maritima</name>
    <dbReference type="NCBI Taxonomy" id="2578117"/>
    <lineage>
        <taxon>Bacteria</taxon>
        <taxon>Pseudomonadati</taxon>
        <taxon>Pseudomonadota</taxon>
        <taxon>Alphaproteobacteria</taxon>
        <taxon>Rhodobacterales</taxon>
        <taxon>Paracoccaceae</taxon>
        <taxon>Parasedimentitalea</taxon>
    </lineage>
</organism>
<feature type="domain" description="Pyruvate/ketoisovalerate oxidoreductase catalytic" evidence="2">
    <location>
        <begin position="727"/>
        <end position="913"/>
    </location>
</feature>